<protein>
    <submittedName>
        <fullName evidence="1">2Fe-2S ferredoxin</fullName>
    </submittedName>
</protein>
<accession>A0AAI8QDV8</accession>
<evidence type="ECO:0000313" key="1">
    <source>
        <dbReference type="EMBL" id="BAL77799.1"/>
    </source>
</evidence>
<gene>
    <name evidence="1" type="ORF">S23_46050</name>
</gene>
<proteinExistence type="predicted"/>
<dbReference type="EMBL" id="AP012279">
    <property type="protein sequence ID" value="BAL77799.1"/>
    <property type="molecule type" value="Genomic_DNA"/>
</dbReference>
<name>A0AAI8QDV8_9BRAD</name>
<keyword evidence="2" id="KW-1185">Reference proteome</keyword>
<reference evidence="1 2" key="1">
    <citation type="journal article" date="2012" name="Microbes Environ.">
        <title>Complete genome sequence of Bradyrhizobium sp. S23321: insights into symbiosis evolution in soil oligotrophs.</title>
        <authorList>
            <person name="Okubo T."/>
            <person name="Tsukui T."/>
            <person name="Maita H."/>
            <person name="Okamoto S."/>
            <person name="Oshima K."/>
            <person name="Fujisawa T."/>
            <person name="Saito A."/>
            <person name="Futamata H."/>
            <person name="Hattori R."/>
            <person name="Shimomura Y."/>
            <person name="Haruta S."/>
            <person name="Morimoto S."/>
            <person name="Wang Y."/>
            <person name="Sakai Y."/>
            <person name="Hattori M."/>
            <person name="Aizawa S."/>
            <person name="Nagashima K.V.P."/>
            <person name="Masuda S."/>
            <person name="Hattori T."/>
            <person name="Yamashita A."/>
            <person name="Bao Z."/>
            <person name="Hayatsu M."/>
            <person name="Kajiya-Kanegae H."/>
            <person name="Yoshinaga I."/>
            <person name="Sakamoto K."/>
            <person name="Toyota K."/>
            <person name="Nakao M."/>
            <person name="Kohara M."/>
            <person name="Anda M."/>
            <person name="Niwa R."/>
            <person name="Jung-Hwan P."/>
            <person name="Sameshima-Saito R."/>
            <person name="Tokuda S."/>
            <person name="Yamamoto S."/>
            <person name="Yamamoto S."/>
            <person name="Yokoyama T."/>
            <person name="Akutsu T."/>
            <person name="Nakamura Y."/>
            <person name="Nakahira-Yanaka Y."/>
            <person name="Takada Hoshino Y."/>
            <person name="Hirakawa H."/>
            <person name="Mitsui H."/>
            <person name="Terasawa K."/>
            <person name="Itakura M."/>
            <person name="Sato S."/>
            <person name="Ikeda-Ohtsubo W."/>
            <person name="Sakakura N."/>
            <person name="Kaminuma E."/>
            <person name="Minamisawa K."/>
        </authorList>
    </citation>
    <scope>NUCLEOTIDE SEQUENCE [LARGE SCALE GENOMIC DNA]</scope>
    <source>
        <strain evidence="1 2">S23321</strain>
    </source>
</reference>
<dbReference type="InterPro" id="IPR036249">
    <property type="entry name" value="Thioredoxin-like_sf"/>
</dbReference>
<evidence type="ECO:0000313" key="2">
    <source>
        <dbReference type="Proteomes" id="UP000007886"/>
    </source>
</evidence>
<dbReference type="RefSeq" id="WP_015687078.1">
    <property type="nucleotide sequence ID" value="NC_017082.1"/>
</dbReference>
<sequence length="118" mass="12981">MSDGVNEEEFQLPQLYRHHVFACHTQRPPGHPRGSCGAAGGAALWERFGKAIEAQRLTDIGFTASGCLGFCAAGPLMVIYPDGVWYRPTTPEDVDEIVESHLKQGKRVDRLVMVLARS</sequence>
<dbReference type="AlphaFoldDB" id="A0AAI8QDV8"/>
<dbReference type="Gene3D" id="3.40.30.10">
    <property type="entry name" value="Glutaredoxin"/>
    <property type="match status" value="1"/>
</dbReference>
<dbReference type="CDD" id="cd02980">
    <property type="entry name" value="TRX_Fd_family"/>
    <property type="match status" value="1"/>
</dbReference>
<dbReference type="SUPFAM" id="SSF52833">
    <property type="entry name" value="Thioredoxin-like"/>
    <property type="match status" value="1"/>
</dbReference>
<dbReference type="KEGG" id="brs:S23_46050"/>
<dbReference type="Proteomes" id="UP000007886">
    <property type="component" value="Chromosome"/>
</dbReference>
<organism evidence="1 2">
    <name type="scientific">Bradyrhizobium cosmicum</name>
    <dbReference type="NCBI Taxonomy" id="1404864"/>
    <lineage>
        <taxon>Bacteria</taxon>
        <taxon>Pseudomonadati</taxon>
        <taxon>Pseudomonadota</taxon>
        <taxon>Alphaproteobacteria</taxon>
        <taxon>Hyphomicrobiales</taxon>
        <taxon>Nitrobacteraceae</taxon>
        <taxon>Bradyrhizobium</taxon>
    </lineage>
</organism>